<dbReference type="EMBL" id="WJXA01000007">
    <property type="protein sequence ID" value="KAF7138302.1"/>
    <property type="molecule type" value="Genomic_DNA"/>
</dbReference>
<evidence type="ECO:0000313" key="2">
    <source>
        <dbReference type="Proteomes" id="UP000626092"/>
    </source>
</evidence>
<organism evidence="1 2">
    <name type="scientific">Rhododendron simsii</name>
    <name type="common">Sims's rhododendron</name>
    <dbReference type="NCBI Taxonomy" id="118357"/>
    <lineage>
        <taxon>Eukaryota</taxon>
        <taxon>Viridiplantae</taxon>
        <taxon>Streptophyta</taxon>
        <taxon>Embryophyta</taxon>
        <taxon>Tracheophyta</taxon>
        <taxon>Spermatophyta</taxon>
        <taxon>Magnoliopsida</taxon>
        <taxon>eudicotyledons</taxon>
        <taxon>Gunneridae</taxon>
        <taxon>Pentapetalae</taxon>
        <taxon>asterids</taxon>
        <taxon>Ericales</taxon>
        <taxon>Ericaceae</taxon>
        <taxon>Ericoideae</taxon>
        <taxon>Rhodoreae</taxon>
        <taxon>Rhododendron</taxon>
    </lineage>
</organism>
<protein>
    <submittedName>
        <fullName evidence="1">Uncharacterized protein</fullName>
    </submittedName>
</protein>
<sequence>MMFSPRLEEREHELFQFGVDGFGRVKASEESVAPGEFCRGHARPGEDVPLFDLHEVEQGGEALAVQPPGISLIGFGGSVAEAEIRRTMWRRVDGFGGDFGDGKCGQGERKRREVEAIVITLSASPGHFKEPICCRFTVAVRGCPTRLVAAMDLRFPFPLPFPSAFSILDPAGRFPLYAPHVVPRFSAVSPLLDLWSGLFSWGSNLRLMARISCGWAAWVVWLPPWLLLSAADFA</sequence>
<name>A0A834GY40_RHOSS</name>
<dbReference type="Proteomes" id="UP000626092">
    <property type="component" value="Unassembled WGS sequence"/>
</dbReference>
<gene>
    <name evidence="1" type="ORF">RHSIM_Rhsim07G0234300</name>
</gene>
<evidence type="ECO:0000313" key="1">
    <source>
        <dbReference type="EMBL" id="KAF7138302.1"/>
    </source>
</evidence>
<accession>A0A834GY40</accession>
<dbReference type="AlphaFoldDB" id="A0A834GY40"/>
<reference evidence="1" key="1">
    <citation type="submission" date="2019-11" db="EMBL/GenBank/DDBJ databases">
        <authorList>
            <person name="Liu Y."/>
            <person name="Hou J."/>
            <person name="Li T.-Q."/>
            <person name="Guan C.-H."/>
            <person name="Wu X."/>
            <person name="Wu H.-Z."/>
            <person name="Ling F."/>
            <person name="Zhang R."/>
            <person name="Shi X.-G."/>
            <person name="Ren J.-P."/>
            <person name="Chen E.-F."/>
            <person name="Sun J.-M."/>
        </authorList>
    </citation>
    <scope>NUCLEOTIDE SEQUENCE</scope>
    <source>
        <strain evidence="1">Adult_tree_wgs_1</strain>
        <tissue evidence="1">Leaves</tissue>
    </source>
</reference>
<proteinExistence type="predicted"/>
<comment type="caution">
    <text evidence="1">The sequence shown here is derived from an EMBL/GenBank/DDBJ whole genome shotgun (WGS) entry which is preliminary data.</text>
</comment>
<keyword evidence="2" id="KW-1185">Reference proteome</keyword>